<accession>A0A9W6SV61</accession>
<sequence>MLEVESSALDVEVIVCWMYCLVLLPEWHFTFRPTVGNQAQAQVQVRAHGNQGSGTQSTVSKSELVDTLQNIRMSEQANMLTSTQDMFGTFKDAFITKVKTATYGKLLQFRQLC</sequence>
<protein>
    <submittedName>
        <fullName evidence="1">Unnamed protein product</fullName>
    </submittedName>
</protein>
<dbReference type="AlphaFoldDB" id="A0A9W6SV61"/>
<proteinExistence type="predicted"/>
<dbReference type="EMBL" id="BSXU01008591">
    <property type="protein sequence ID" value="GME66897.1"/>
    <property type="molecule type" value="Genomic_DNA"/>
</dbReference>
<organism evidence="1 2">
    <name type="scientific">Ambrosiozyma monospora</name>
    <name type="common">Yeast</name>
    <name type="synonym">Endomycopsis monosporus</name>
    <dbReference type="NCBI Taxonomy" id="43982"/>
    <lineage>
        <taxon>Eukaryota</taxon>
        <taxon>Fungi</taxon>
        <taxon>Dikarya</taxon>
        <taxon>Ascomycota</taxon>
        <taxon>Saccharomycotina</taxon>
        <taxon>Pichiomycetes</taxon>
        <taxon>Pichiales</taxon>
        <taxon>Pichiaceae</taxon>
        <taxon>Ambrosiozyma</taxon>
    </lineage>
</organism>
<dbReference type="Proteomes" id="UP001165063">
    <property type="component" value="Unassembled WGS sequence"/>
</dbReference>
<evidence type="ECO:0000313" key="2">
    <source>
        <dbReference type="Proteomes" id="UP001165063"/>
    </source>
</evidence>
<name>A0A9W6SV61_AMBMO</name>
<gene>
    <name evidence="1" type="ORF">Amon01_000884500</name>
</gene>
<evidence type="ECO:0000313" key="1">
    <source>
        <dbReference type="EMBL" id="GME66897.1"/>
    </source>
</evidence>
<reference evidence="1" key="1">
    <citation type="submission" date="2023-04" db="EMBL/GenBank/DDBJ databases">
        <title>Ambrosiozyma monospora NBRC 1965.</title>
        <authorList>
            <person name="Ichikawa N."/>
            <person name="Sato H."/>
            <person name="Tonouchi N."/>
        </authorList>
    </citation>
    <scope>NUCLEOTIDE SEQUENCE</scope>
    <source>
        <strain evidence="1">NBRC 1965</strain>
    </source>
</reference>
<keyword evidence="2" id="KW-1185">Reference proteome</keyword>
<comment type="caution">
    <text evidence="1">The sequence shown here is derived from an EMBL/GenBank/DDBJ whole genome shotgun (WGS) entry which is preliminary data.</text>
</comment>